<keyword evidence="2" id="KW-0812">Transmembrane</keyword>
<dbReference type="Proteomes" id="UP000199312">
    <property type="component" value="Unassembled WGS sequence"/>
</dbReference>
<dbReference type="Pfam" id="PF04023">
    <property type="entry name" value="FeoA"/>
    <property type="match status" value="1"/>
</dbReference>
<evidence type="ECO:0000313" key="5">
    <source>
        <dbReference type="Proteomes" id="UP000199312"/>
    </source>
</evidence>
<dbReference type="InterPro" id="IPR036390">
    <property type="entry name" value="WH_DNA-bd_sf"/>
</dbReference>
<dbReference type="InterPro" id="IPR001367">
    <property type="entry name" value="Fe_dep_repressor"/>
</dbReference>
<organism evidence="4 5">
    <name type="scientific">Lutibacter maritimus</name>
    <dbReference type="NCBI Taxonomy" id="593133"/>
    <lineage>
        <taxon>Bacteria</taxon>
        <taxon>Pseudomonadati</taxon>
        <taxon>Bacteroidota</taxon>
        <taxon>Flavobacteriia</taxon>
        <taxon>Flavobacteriales</taxon>
        <taxon>Flavobacteriaceae</taxon>
        <taxon>Lutibacter</taxon>
    </lineage>
</organism>
<dbReference type="InterPro" id="IPR050536">
    <property type="entry name" value="DtxR_MntR_Metal-Reg"/>
</dbReference>
<dbReference type="SUPFAM" id="SSF47979">
    <property type="entry name" value="Iron-dependent repressor protein, dimerization domain"/>
    <property type="match status" value="1"/>
</dbReference>
<feature type="transmembrane region" description="Helical" evidence="2">
    <location>
        <begin position="6"/>
        <end position="23"/>
    </location>
</feature>
<dbReference type="InterPro" id="IPR008988">
    <property type="entry name" value="Transcriptional_repressor_C"/>
</dbReference>
<dbReference type="InterPro" id="IPR007167">
    <property type="entry name" value="Fe-transptr_FeoA-like"/>
</dbReference>
<dbReference type="GO" id="GO:0003700">
    <property type="term" value="F:DNA-binding transcription factor activity"/>
    <property type="evidence" value="ECO:0007669"/>
    <property type="project" value="InterPro"/>
</dbReference>
<dbReference type="GO" id="GO:0046983">
    <property type="term" value="F:protein dimerization activity"/>
    <property type="evidence" value="ECO:0007669"/>
    <property type="project" value="InterPro"/>
</dbReference>
<dbReference type="GO" id="GO:0046914">
    <property type="term" value="F:transition metal ion binding"/>
    <property type="evidence" value="ECO:0007669"/>
    <property type="project" value="InterPro"/>
</dbReference>
<dbReference type="SUPFAM" id="SSF50037">
    <property type="entry name" value="C-terminal domain of transcriptional repressors"/>
    <property type="match status" value="1"/>
</dbReference>
<dbReference type="PANTHER" id="PTHR33238:SF7">
    <property type="entry name" value="IRON-DEPENDENT TRANSCRIPTIONAL REGULATOR"/>
    <property type="match status" value="1"/>
</dbReference>
<dbReference type="PANTHER" id="PTHR33238">
    <property type="entry name" value="IRON (METAL) DEPENDENT REPRESSOR, DTXR FAMILY"/>
    <property type="match status" value="1"/>
</dbReference>
<name>A0A1I6RHV2_9FLAO</name>
<keyword evidence="2" id="KW-0472">Membrane</keyword>
<dbReference type="InterPro" id="IPR038157">
    <property type="entry name" value="FeoA_core_dom"/>
</dbReference>
<dbReference type="Gene3D" id="2.30.30.90">
    <property type="match status" value="1"/>
</dbReference>
<dbReference type="SMART" id="SM00529">
    <property type="entry name" value="HTH_DTXR"/>
    <property type="match status" value="1"/>
</dbReference>
<dbReference type="InterPro" id="IPR036421">
    <property type="entry name" value="Fe_dep_repressor_sf"/>
</dbReference>
<feature type="domain" description="Ferrous iron transporter FeoA-like" evidence="3">
    <location>
        <begin position="180"/>
        <end position="251"/>
    </location>
</feature>
<dbReference type="STRING" id="593133.SAMN04488006_2482"/>
<evidence type="ECO:0000313" key="4">
    <source>
        <dbReference type="EMBL" id="SFS64234.1"/>
    </source>
</evidence>
<keyword evidence="1" id="KW-0408">Iron</keyword>
<protein>
    <submittedName>
        <fullName evidence="4">DtxR family transcriptional regulator, Mn-dependent transcriptional regulator</fullName>
    </submittedName>
</protein>
<evidence type="ECO:0000256" key="2">
    <source>
        <dbReference type="SAM" id="Phobius"/>
    </source>
</evidence>
<dbReference type="SMART" id="SM00899">
    <property type="entry name" value="FeoA"/>
    <property type="match status" value="2"/>
</dbReference>
<dbReference type="Gene3D" id="1.10.10.10">
    <property type="entry name" value="Winged helix-like DNA-binding domain superfamily/Winged helix DNA-binding domain"/>
    <property type="match status" value="1"/>
</dbReference>
<dbReference type="AlphaFoldDB" id="A0A1I6RHV2"/>
<dbReference type="OrthoDB" id="9791355at2"/>
<dbReference type="Pfam" id="PF02742">
    <property type="entry name" value="Fe_dep_repr_C"/>
    <property type="match status" value="1"/>
</dbReference>
<keyword evidence="5" id="KW-1185">Reference proteome</keyword>
<sequence length="345" mass="39449">MASPITYLLVFTAVIILLVVLFYPKGGIYWRLKNSFKNDSKTLIEDILKKLYHAEDGGNSLSTNDIISSTNIRPKKIIETIAQMEANQLINFNNGTIKLTENGMDYALRIIRVHRLWEKYLSEKTGFDKKDWHDIAEKMEHKLNTKQAKELATNLGNPRFDPHGDPIPTEFGEIEAIQGKPMPVFKEGTIGRIVHIEDEPDIIYQQILAEDLHIGSHVHIVENNEKRIVFHSEGEEYVLAPIVANNITILQLLKDEILEENTFRLSSLKENESAKIIGISNECRGEMRRRLLDLGFVLNTTIELDLISPMNNPRSYLVRNTAIAIRNEQAKFILIEKIKNHANSN</sequence>
<reference evidence="5" key="1">
    <citation type="submission" date="2016-10" db="EMBL/GenBank/DDBJ databases">
        <authorList>
            <person name="Varghese N."/>
            <person name="Submissions S."/>
        </authorList>
    </citation>
    <scope>NUCLEOTIDE SEQUENCE [LARGE SCALE GENOMIC DNA]</scope>
    <source>
        <strain evidence="5">DSM 24450</strain>
    </source>
</reference>
<dbReference type="InterPro" id="IPR036388">
    <property type="entry name" value="WH-like_DNA-bd_sf"/>
</dbReference>
<keyword evidence="2" id="KW-1133">Transmembrane helix</keyword>
<proteinExistence type="predicted"/>
<dbReference type="RefSeq" id="WP_090227245.1">
    <property type="nucleotide sequence ID" value="NZ_FOZP01000006.1"/>
</dbReference>
<feature type="domain" description="Ferrous iron transporter FeoA-like" evidence="3">
    <location>
        <begin position="263"/>
        <end position="337"/>
    </location>
</feature>
<accession>A0A1I6RHV2</accession>
<evidence type="ECO:0000256" key="1">
    <source>
        <dbReference type="ARBA" id="ARBA00023004"/>
    </source>
</evidence>
<dbReference type="InterPro" id="IPR022689">
    <property type="entry name" value="Iron_dep_repressor"/>
</dbReference>
<dbReference type="SUPFAM" id="SSF46785">
    <property type="entry name" value="Winged helix' DNA-binding domain"/>
    <property type="match status" value="1"/>
</dbReference>
<dbReference type="EMBL" id="FOZP01000006">
    <property type="protein sequence ID" value="SFS64234.1"/>
    <property type="molecule type" value="Genomic_DNA"/>
</dbReference>
<gene>
    <name evidence="4" type="ORF">SAMN04488006_2482</name>
</gene>
<evidence type="ECO:0000259" key="3">
    <source>
        <dbReference type="SMART" id="SM00899"/>
    </source>
</evidence>